<name>A0AAD5NTH2_ACENE</name>
<organism evidence="2 3">
    <name type="scientific">Acer negundo</name>
    <name type="common">Box elder</name>
    <dbReference type="NCBI Taxonomy" id="4023"/>
    <lineage>
        <taxon>Eukaryota</taxon>
        <taxon>Viridiplantae</taxon>
        <taxon>Streptophyta</taxon>
        <taxon>Embryophyta</taxon>
        <taxon>Tracheophyta</taxon>
        <taxon>Spermatophyta</taxon>
        <taxon>Magnoliopsida</taxon>
        <taxon>eudicotyledons</taxon>
        <taxon>Gunneridae</taxon>
        <taxon>Pentapetalae</taxon>
        <taxon>rosids</taxon>
        <taxon>malvids</taxon>
        <taxon>Sapindales</taxon>
        <taxon>Sapindaceae</taxon>
        <taxon>Hippocastanoideae</taxon>
        <taxon>Acereae</taxon>
        <taxon>Acer</taxon>
    </lineage>
</organism>
<evidence type="ECO:0000313" key="2">
    <source>
        <dbReference type="EMBL" id="KAI9180920.1"/>
    </source>
</evidence>
<dbReference type="PANTHER" id="PTHR11439:SF489">
    <property type="entry name" value="RNA-DIRECTED DNA POLYMERASE"/>
    <property type="match status" value="1"/>
</dbReference>
<feature type="domain" description="Reverse transcriptase Ty1/copia-type" evidence="1">
    <location>
        <begin position="88"/>
        <end position="144"/>
    </location>
</feature>
<sequence length="286" mass="32008">MAGPYVNWTSTMLSYKAGLLKRCTWLNLQASLIQIILRMFANCERLFMDSSRLRVHGTTSCVNFSSHLDLRTHMLTLNYSSLKPVIVATLAQRFSLKDFGDVSFFRGVEVVPYKHGILLSQKRYIMDLLTCTNMTGAKPVQTPLPTSPPLSLHSGTSLGDPTTYRNAVSSLQYLSLTRLDISFAINKLSQFIHQPTTDHWDLMKIVLQYLCGTLDEGILLYRDSPITLHAFSDADWAGTKMTILPQVLMLCISAAIPSLGAQRNKTPLLTHPRRLSIAWLPPPLPS</sequence>
<dbReference type="PANTHER" id="PTHR11439">
    <property type="entry name" value="GAG-POL-RELATED RETROTRANSPOSON"/>
    <property type="match status" value="1"/>
</dbReference>
<dbReference type="Proteomes" id="UP001064489">
    <property type="component" value="Chromosome 4"/>
</dbReference>
<proteinExistence type="predicted"/>
<dbReference type="Pfam" id="PF07727">
    <property type="entry name" value="RVT_2"/>
    <property type="match status" value="1"/>
</dbReference>
<dbReference type="EMBL" id="JAJSOW010000101">
    <property type="protein sequence ID" value="KAI9180920.1"/>
    <property type="molecule type" value="Genomic_DNA"/>
</dbReference>
<reference evidence="2" key="2">
    <citation type="submission" date="2023-02" db="EMBL/GenBank/DDBJ databases">
        <authorList>
            <person name="Swenson N.G."/>
            <person name="Wegrzyn J.L."/>
            <person name="Mcevoy S.L."/>
        </authorList>
    </citation>
    <scope>NUCLEOTIDE SEQUENCE</scope>
    <source>
        <strain evidence="2">91603</strain>
        <tissue evidence="2">Leaf</tissue>
    </source>
</reference>
<protein>
    <recommendedName>
        <fullName evidence="1">Reverse transcriptase Ty1/copia-type domain-containing protein</fullName>
    </recommendedName>
</protein>
<gene>
    <name evidence="2" type="ORF">LWI28_009443</name>
</gene>
<evidence type="ECO:0000313" key="3">
    <source>
        <dbReference type="Proteomes" id="UP001064489"/>
    </source>
</evidence>
<reference evidence="2" key="1">
    <citation type="journal article" date="2022" name="Plant J.">
        <title>Strategies of tolerance reflected in two North American maple genomes.</title>
        <authorList>
            <person name="McEvoy S.L."/>
            <person name="Sezen U.U."/>
            <person name="Trouern-Trend A."/>
            <person name="McMahon S.M."/>
            <person name="Schaberg P.G."/>
            <person name="Yang J."/>
            <person name="Wegrzyn J.L."/>
            <person name="Swenson N.G."/>
        </authorList>
    </citation>
    <scope>NUCLEOTIDE SEQUENCE</scope>
    <source>
        <strain evidence="2">91603</strain>
    </source>
</reference>
<dbReference type="AlphaFoldDB" id="A0AAD5NTH2"/>
<accession>A0AAD5NTH2</accession>
<dbReference type="InterPro" id="IPR013103">
    <property type="entry name" value="RVT_2"/>
</dbReference>
<keyword evidence="3" id="KW-1185">Reference proteome</keyword>
<evidence type="ECO:0000259" key="1">
    <source>
        <dbReference type="Pfam" id="PF07727"/>
    </source>
</evidence>
<comment type="caution">
    <text evidence="2">The sequence shown here is derived from an EMBL/GenBank/DDBJ whole genome shotgun (WGS) entry which is preliminary data.</text>
</comment>